<keyword evidence="1" id="KW-0812">Transmembrane</keyword>
<protein>
    <submittedName>
        <fullName evidence="2">Uncharacterized protein</fullName>
    </submittedName>
</protein>
<organism evidence="2 3">
    <name type="scientific">Nanobsidianus stetteri</name>
    <dbReference type="NCBI Taxonomy" id="1294122"/>
    <lineage>
        <taxon>Archaea</taxon>
        <taxon>Nanobdellota</taxon>
        <taxon>Candidatus Nanoarchaeia</taxon>
        <taxon>Nanoarchaeales</taxon>
        <taxon>Nanopusillaceae</taxon>
        <taxon>Candidatus Nanobsidianus</taxon>
    </lineage>
</organism>
<keyword evidence="1" id="KW-1133">Transmembrane helix</keyword>
<feature type="transmembrane region" description="Helical" evidence="1">
    <location>
        <begin position="12"/>
        <end position="29"/>
    </location>
</feature>
<comment type="caution">
    <text evidence="2">The sequence shown here is derived from an EMBL/GenBank/DDBJ whole genome shotgun (WGS) entry which is preliminary data.</text>
</comment>
<proteinExistence type="predicted"/>
<feature type="transmembrane region" description="Helical" evidence="1">
    <location>
        <begin position="35"/>
        <end position="55"/>
    </location>
</feature>
<dbReference type="AlphaFoldDB" id="A0A2T9WV34"/>
<dbReference type="EMBL" id="QEFH01000001">
    <property type="protein sequence ID" value="PVU71695.1"/>
    <property type="molecule type" value="Genomic_DNA"/>
</dbReference>
<reference evidence="2 3" key="1">
    <citation type="journal article" date="2015" name="Appl. Environ. Microbiol.">
        <title>Nanoarchaeota, Their Sulfolobales Host, and Nanoarchaeota Virus Distribution across Yellowstone National Park Hot Springs.</title>
        <authorList>
            <person name="Munson-McGee J.H."/>
            <person name="Field E.K."/>
            <person name="Bateson M."/>
            <person name="Rooney C."/>
            <person name="Stepanauskas R."/>
            <person name="Young M.J."/>
        </authorList>
    </citation>
    <scope>NUCLEOTIDE SEQUENCE [LARGE SCALE GENOMIC DNA]</scope>
    <source>
        <strain evidence="2">SCGC AB-777_O03</strain>
    </source>
</reference>
<accession>A0A2T9WV34</accession>
<sequence>MKYMDTDIVKKRARIIVPVLVFMVFLSFISAIPFIALGNTVLSVISILIGIFLIYEIKRIKSIIPPEPADILSVGKYGILSKIYWYNKSGVWKNNKMIFTWSDISDVFIIRTWTETGRSTRTILSTTGEFLTYTFGLVRFIMKNGEYIDIDRVVDPETVVSFIKKMYLKSNF</sequence>
<gene>
    <name evidence="2" type="ORF">DDW05_00125</name>
</gene>
<keyword evidence="1" id="KW-0472">Membrane</keyword>
<evidence type="ECO:0000313" key="2">
    <source>
        <dbReference type="EMBL" id="PVU71695.1"/>
    </source>
</evidence>
<dbReference type="Proteomes" id="UP000245908">
    <property type="component" value="Unassembled WGS sequence"/>
</dbReference>
<evidence type="ECO:0000256" key="1">
    <source>
        <dbReference type="SAM" id="Phobius"/>
    </source>
</evidence>
<evidence type="ECO:0000313" key="3">
    <source>
        <dbReference type="Proteomes" id="UP000245908"/>
    </source>
</evidence>
<name>A0A2T9WV34_NANST</name>